<comment type="caution">
    <text evidence="8">The sequence shown here is derived from an EMBL/GenBank/DDBJ whole genome shotgun (WGS) entry which is preliminary data.</text>
</comment>
<comment type="pathway">
    <text evidence="2">Glycan metabolism; pectin biosynthesis.</text>
</comment>
<dbReference type="GO" id="GO:0016757">
    <property type="term" value="F:glycosyltransferase activity"/>
    <property type="evidence" value="ECO:0007669"/>
    <property type="project" value="UniProtKB-KW"/>
</dbReference>
<dbReference type="InterPro" id="IPR029044">
    <property type="entry name" value="Nucleotide-diphossugar_trans"/>
</dbReference>
<keyword evidence="6" id="KW-0812">Transmembrane</keyword>
<keyword evidence="5" id="KW-0808">Transferase</keyword>
<dbReference type="AlphaFoldDB" id="A0AAN7GHM2"/>
<dbReference type="InterPro" id="IPR050748">
    <property type="entry name" value="Glycosyltrans_8_dom-fam"/>
</dbReference>
<keyword evidence="6" id="KW-0735">Signal-anchor</keyword>
<evidence type="ECO:0000256" key="2">
    <source>
        <dbReference type="ARBA" id="ARBA00004877"/>
    </source>
</evidence>
<evidence type="ECO:0000256" key="5">
    <source>
        <dbReference type="ARBA" id="ARBA00022679"/>
    </source>
</evidence>
<organism evidence="8 9">
    <name type="scientific">Trapa incisa</name>
    <dbReference type="NCBI Taxonomy" id="236973"/>
    <lineage>
        <taxon>Eukaryota</taxon>
        <taxon>Viridiplantae</taxon>
        <taxon>Streptophyta</taxon>
        <taxon>Embryophyta</taxon>
        <taxon>Tracheophyta</taxon>
        <taxon>Spermatophyta</taxon>
        <taxon>Magnoliopsida</taxon>
        <taxon>eudicotyledons</taxon>
        <taxon>Gunneridae</taxon>
        <taxon>Pentapetalae</taxon>
        <taxon>rosids</taxon>
        <taxon>malvids</taxon>
        <taxon>Myrtales</taxon>
        <taxon>Lythraceae</taxon>
        <taxon>Trapa</taxon>
    </lineage>
</organism>
<dbReference type="Pfam" id="PF01501">
    <property type="entry name" value="Glyco_transf_8"/>
    <property type="match status" value="1"/>
</dbReference>
<comment type="subcellular location">
    <subcellularLocation>
        <location evidence="1">Membrane</location>
        <topology evidence="1">Single-pass type II membrane protein</topology>
    </subcellularLocation>
</comment>
<dbReference type="InterPro" id="IPR002495">
    <property type="entry name" value="Glyco_trans_8"/>
</dbReference>
<keyword evidence="9" id="KW-1185">Reference proteome</keyword>
<dbReference type="SUPFAM" id="SSF53448">
    <property type="entry name" value="Nucleotide-diphospho-sugar transferases"/>
    <property type="match status" value="1"/>
</dbReference>
<protein>
    <recommendedName>
        <fullName evidence="7">Hexosyltransferase</fullName>
        <ecNumber evidence="7">2.4.1.-</ecNumber>
    </recommendedName>
</protein>
<evidence type="ECO:0000256" key="1">
    <source>
        <dbReference type="ARBA" id="ARBA00004606"/>
    </source>
</evidence>
<dbReference type="Proteomes" id="UP001345219">
    <property type="component" value="Chromosome 19"/>
</dbReference>
<dbReference type="EC" id="2.4.1.-" evidence="7"/>
<evidence type="ECO:0000313" key="8">
    <source>
        <dbReference type="EMBL" id="KAK4741799.1"/>
    </source>
</evidence>
<gene>
    <name evidence="8" type="ORF">SAY87_025387</name>
</gene>
<accession>A0AAN7GHM2</accession>
<evidence type="ECO:0000313" key="9">
    <source>
        <dbReference type="Proteomes" id="UP001345219"/>
    </source>
</evidence>
<dbReference type="GO" id="GO:0005794">
    <property type="term" value="C:Golgi apparatus"/>
    <property type="evidence" value="ECO:0007669"/>
    <property type="project" value="TreeGrafter"/>
</dbReference>
<dbReference type="Gene3D" id="3.90.550.10">
    <property type="entry name" value="Spore Coat Polysaccharide Biosynthesis Protein SpsA, Chain A"/>
    <property type="match status" value="1"/>
</dbReference>
<dbReference type="GO" id="GO:0016020">
    <property type="term" value="C:membrane"/>
    <property type="evidence" value="ECO:0007669"/>
    <property type="project" value="UniProtKB-SubCell"/>
</dbReference>
<evidence type="ECO:0000256" key="4">
    <source>
        <dbReference type="ARBA" id="ARBA00022676"/>
    </source>
</evidence>
<evidence type="ECO:0000256" key="7">
    <source>
        <dbReference type="RuleBase" id="RU362027"/>
    </source>
</evidence>
<evidence type="ECO:0000256" key="3">
    <source>
        <dbReference type="ARBA" id="ARBA00006351"/>
    </source>
</evidence>
<dbReference type="PANTHER" id="PTHR13778:SF48">
    <property type="entry name" value="GALACTURONOSYLTRANSFERASE-LIKE 7-RELATED"/>
    <property type="match status" value="1"/>
</dbReference>
<keyword evidence="4" id="KW-0328">Glycosyltransferase</keyword>
<name>A0AAN7GHM2_9MYRT</name>
<proteinExistence type="inferred from homology"/>
<dbReference type="EMBL" id="JAXIOK010000024">
    <property type="protein sequence ID" value="KAK4741799.1"/>
    <property type="molecule type" value="Genomic_DNA"/>
</dbReference>
<sequence length="132" mass="15373">MQPRRHPEYAKLSPSERRVRESCNRSSGLFSCSFVGRRPCYFNTGVMVIDLARWRHLGYTKKIERWMEIRKRDRIYELGSLPPFLLVFAGHVAPIGHRWNQHGLGGDNVRVGYGDLHPCRVSLLHWSDSNKP</sequence>
<reference evidence="8 9" key="1">
    <citation type="journal article" date="2023" name="Hortic Res">
        <title>Pangenome of water caltrop reveals structural variations and asymmetric subgenome divergence after allopolyploidization.</title>
        <authorList>
            <person name="Zhang X."/>
            <person name="Chen Y."/>
            <person name="Wang L."/>
            <person name="Yuan Y."/>
            <person name="Fang M."/>
            <person name="Shi L."/>
            <person name="Lu R."/>
            <person name="Comes H.P."/>
            <person name="Ma Y."/>
            <person name="Chen Y."/>
            <person name="Huang G."/>
            <person name="Zhou Y."/>
            <person name="Zheng Z."/>
            <person name="Qiu Y."/>
        </authorList>
    </citation>
    <scope>NUCLEOTIDE SEQUENCE [LARGE SCALE GENOMIC DNA]</scope>
    <source>
        <tissue evidence="8">Roots</tissue>
    </source>
</reference>
<dbReference type="PANTHER" id="PTHR13778">
    <property type="entry name" value="GLYCOSYLTRANSFERASE 8 DOMAIN-CONTAINING PROTEIN"/>
    <property type="match status" value="1"/>
</dbReference>
<evidence type="ECO:0000256" key="6">
    <source>
        <dbReference type="ARBA" id="ARBA00022968"/>
    </source>
</evidence>
<comment type="similarity">
    <text evidence="3 7">Belongs to the glycosyltransferase 8 family.</text>
</comment>